<evidence type="ECO:0000313" key="3">
    <source>
        <dbReference type="Proteomes" id="UP000242450"/>
    </source>
</evidence>
<dbReference type="EMBL" id="MKHE01000011">
    <property type="protein sequence ID" value="OWK10599.1"/>
    <property type="molecule type" value="Genomic_DNA"/>
</dbReference>
<feature type="compositionally biased region" description="Polar residues" evidence="1">
    <location>
        <begin position="32"/>
        <end position="41"/>
    </location>
</feature>
<protein>
    <submittedName>
        <fullName evidence="2">Uncharacterized protein</fullName>
    </submittedName>
</protein>
<proteinExistence type="predicted"/>
<feature type="compositionally biased region" description="Basic and acidic residues" evidence="1">
    <location>
        <begin position="43"/>
        <end position="56"/>
    </location>
</feature>
<keyword evidence="3" id="KW-1185">Reference proteome</keyword>
<evidence type="ECO:0000313" key="2">
    <source>
        <dbReference type="EMBL" id="OWK10599.1"/>
    </source>
</evidence>
<gene>
    <name evidence="2" type="ORF">Celaphus_00005812</name>
</gene>
<dbReference type="OrthoDB" id="411251at2759"/>
<feature type="region of interest" description="Disordered" evidence="1">
    <location>
        <begin position="117"/>
        <end position="136"/>
    </location>
</feature>
<feature type="region of interest" description="Disordered" evidence="1">
    <location>
        <begin position="1"/>
        <end position="75"/>
    </location>
</feature>
<dbReference type="AlphaFoldDB" id="A0A212CX78"/>
<comment type="caution">
    <text evidence="2">The sequence shown here is derived from an EMBL/GenBank/DDBJ whole genome shotgun (WGS) entry which is preliminary data.</text>
</comment>
<reference evidence="2 3" key="1">
    <citation type="journal article" date="2018" name="Mol. Genet. Genomics">
        <title>The red deer Cervus elaphus genome CerEla1.0: sequencing, annotating, genes, and chromosomes.</title>
        <authorList>
            <person name="Bana N.A."/>
            <person name="Nyiri A."/>
            <person name="Nagy J."/>
            <person name="Frank K."/>
            <person name="Nagy T."/>
            <person name="Steger V."/>
            <person name="Schiller M."/>
            <person name="Lakatos P."/>
            <person name="Sugar L."/>
            <person name="Horn P."/>
            <person name="Barta E."/>
            <person name="Orosz L."/>
        </authorList>
    </citation>
    <scope>NUCLEOTIDE SEQUENCE [LARGE SCALE GENOMIC DNA]</scope>
    <source>
        <strain evidence="2">Hungarian</strain>
    </source>
</reference>
<dbReference type="Proteomes" id="UP000242450">
    <property type="component" value="Chromosome 11"/>
</dbReference>
<feature type="compositionally biased region" description="Low complexity" evidence="1">
    <location>
        <begin position="12"/>
        <end position="31"/>
    </location>
</feature>
<feature type="compositionally biased region" description="Polar residues" evidence="1">
    <location>
        <begin position="1"/>
        <end position="11"/>
    </location>
</feature>
<evidence type="ECO:0000256" key="1">
    <source>
        <dbReference type="SAM" id="MobiDB-lite"/>
    </source>
</evidence>
<sequence length="136" mass="14460">MIQGSSLTPQFSSTTTALPSALSLTTPASASQEAPQGQPSPDFSHDRQLRGRDLLHEGSSGTEQQGFCGASQKGSSETRQARIGWLVHSLGSDHSFPFLSSLAPRLLLSQPIQPMMPGSCDARQPSEVARTGRQVK</sequence>
<organism evidence="2 3">
    <name type="scientific">Cervus elaphus hippelaphus</name>
    <name type="common">European red deer</name>
    <dbReference type="NCBI Taxonomy" id="46360"/>
    <lineage>
        <taxon>Eukaryota</taxon>
        <taxon>Metazoa</taxon>
        <taxon>Chordata</taxon>
        <taxon>Craniata</taxon>
        <taxon>Vertebrata</taxon>
        <taxon>Euteleostomi</taxon>
        <taxon>Mammalia</taxon>
        <taxon>Eutheria</taxon>
        <taxon>Laurasiatheria</taxon>
        <taxon>Artiodactyla</taxon>
        <taxon>Ruminantia</taxon>
        <taxon>Pecora</taxon>
        <taxon>Cervidae</taxon>
        <taxon>Cervinae</taxon>
        <taxon>Cervus</taxon>
    </lineage>
</organism>
<accession>A0A212CX78</accession>
<name>A0A212CX78_CEREH</name>